<protein>
    <recommendedName>
        <fullName evidence="4">Integrase, catalytic region, zinc finger, CCHC-type, peptidase aspartic, catalytic</fullName>
    </recommendedName>
</protein>
<reference evidence="2" key="2">
    <citation type="submission" date="2022-01" db="EMBL/GenBank/DDBJ databases">
        <authorList>
            <person name="Yamashiro T."/>
            <person name="Shiraishi A."/>
            <person name="Satake H."/>
            <person name="Nakayama K."/>
        </authorList>
    </citation>
    <scope>NUCLEOTIDE SEQUENCE</scope>
</reference>
<dbReference type="Proteomes" id="UP001151760">
    <property type="component" value="Unassembled WGS sequence"/>
</dbReference>
<accession>A0ABQ5ET68</accession>
<comment type="caution">
    <text evidence="2">The sequence shown here is derived from an EMBL/GenBank/DDBJ whole genome shotgun (WGS) entry which is preliminary data.</text>
</comment>
<organism evidence="2 3">
    <name type="scientific">Tanacetum coccineum</name>
    <dbReference type="NCBI Taxonomy" id="301880"/>
    <lineage>
        <taxon>Eukaryota</taxon>
        <taxon>Viridiplantae</taxon>
        <taxon>Streptophyta</taxon>
        <taxon>Embryophyta</taxon>
        <taxon>Tracheophyta</taxon>
        <taxon>Spermatophyta</taxon>
        <taxon>Magnoliopsida</taxon>
        <taxon>eudicotyledons</taxon>
        <taxon>Gunneridae</taxon>
        <taxon>Pentapetalae</taxon>
        <taxon>asterids</taxon>
        <taxon>campanulids</taxon>
        <taxon>Asterales</taxon>
        <taxon>Asteraceae</taxon>
        <taxon>Asteroideae</taxon>
        <taxon>Anthemideae</taxon>
        <taxon>Anthemidinae</taxon>
        <taxon>Tanacetum</taxon>
    </lineage>
</organism>
<evidence type="ECO:0008006" key="4">
    <source>
        <dbReference type="Google" id="ProtNLM"/>
    </source>
</evidence>
<name>A0ABQ5ET68_9ASTR</name>
<feature type="region of interest" description="Disordered" evidence="1">
    <location>
        <begin position="135"/>
        <end position="161"/>
    </location>
</feature>
<evidence type="ECO:0000313" key="2">
    <source>
        <dbReference type="EMBL" id="GJT54226.1"/>
    </source>
</evidence>
<reference evidence="2" key="1">
    <citation type="journal article" date="2022" name="Int. J. Mol. Sci.">
        <title>Draft Genome of Tanacetum Coccineum: Genomic Comparison of Closely Related Tanacetum-Family Plants.</title>
        <authorList>
            <person name="Yamashiro T."/>
            <person name="Shiraishi A."/>
            <person name="Nakayama K."/>
            <person name="Satake H."/>
        </authorList>
    </citation>
    <scope>NUCLEOTIDE SEQUENCE</scope>
</reference>
<evidence type="ECO:0000256" key="1">
    <source>
        <dbReference type="SAM" id="MobiDB-lite"/>
    </source>
</evidence>
<keyword evidence="3" id="KW-1185">Reference proteome</keyword>
<gene>
    <name evidence="2" type="ORF">Tco_0989280</name>
</gene>
<sequence length="161" mass="17855">MGTVYFGNDHFAAIIGYGEYVQGNLMICHVYYVEGLGHNLFLVGKFCDGDLEVAFRSNTCFVQNLEREDLLTGSCDSNLYTISIYDMPTSSPVCLISKATSAKSWLWHQYYETRSLKVSTNSVVTTLNNEDTSSSSSIIVEENEAPQIVSPSEEPIANEPL</sequence>
<dbReference type="EMBL" id="BQNB010016654">
    <property type="protein sequence ID" value="GJT54226.1"/>
    <property type="molecule type" value="Genomic_DNA"/>
</dbReference>
<evidence type="ECO:0000313" key="3">
    <source>
        <dbReference type="Proteomes" id="UP001151760"/>
    </source>
</evidence>
<proteinExistence type="predicted"/>